<dbReference type="SUPFAM" id="SSF81631">
    <property type="entry name" value="PAP/OAS1 substrate-binding domain"/>
    <property type="match status" value="1"/>
</dbReference>
<evidence type="ECO:0000256" key="1">
    <source>
        <dbReference type="SAM" id="MobiDB-lite"/>
    </source>
</evidence>
<comment type="caution">
    <text evidence="3">The sequence shown here is derived from an EMBL/GenBank/DDBJ whole genome shotgun (WGS) entry which is preliminary data.</text>
</comment>
<evidence type="ECO:0000313" key="3">
    <source>
        <dbReference type="EMBL" id="KAK1939639.1"/>
    </source>
</evidence>
<feature type="region of interest" description="Disordered" evidence="1">
    <location>
        <begin position="36"/>
        <end position="55"/>
    </location>
</feature>
<dbReference type="Gene3D" id="1.10.1410.10">
    <property type="match status" value="1"/>
</dbReference>
<dbReference type="Gene3D" id="3.30.460.10">
    <property type="entry name" value="Beta Polymerase, domain 2"/>
    <property type="match status" value="1"/>
</dbReference>
<proteinExistence type="predicted"/>
<keyword evidence="4" id="KW-1185">Reference proteome</keyword>
<dbReference type="Pfam" id="PF22600">
    <property type="entry name" value="MTPAP-like_central"/>
    <property type="match status" value="1"/>
</dbReference>
<dbReference type="SUPFAM" id="SSF81301">
    <property type="entry name" value="Nucleotidyltransferase"/>
    <property type="match status" value="1"/>
</dbReference>
<dbReference type="GO" id="GO:0016779">
    <property type="term" value="F:nucleotidyltransferase activity"/>
    <property type="evidence" value="ECO:0007669"/>
    <property type="project" value="TreeGrafter"/>
</dbReference>
<dbReference type="InterPro" id="IPR054708">
    <property type="entry name" value="MTPAP-like_central"/>
</dbReference>
<dbReference type="GO" id="GO:0031123">
    <property type="term" value="P:RNA 3'-end processing"/>
    <property type="evidence" value="ECO:0007669"/>
    <property type="project" value="TreeGrafter"/>
</dbReference>
<sequence length="444" mass="50355">MSHIKAGRKYHNALVYIGIASLQEHRSYGNKQCSRFSTYNESDDPDGNQSSIDEVIPDLGGIDIADYDIDDPSYPIQSMDFNRKRNWEYTLAHFKKRIEEINRSSSTNRLHSGIDNYAHDSSETIELERRRGETPLNDQQHGETACIATKSDIDSITTPVLNQEQLQQRNACLSAYIESCLRERLNPKCSVGFFGSAINGLWTDASDLDLCVQIPNVTSRSAIIRNLRRIAVVLQPLAPERVFENRFTAKIPILHWKKGKSNKKPGERIIDALGCSIDISVNNVLAISNSALIGTYVACDPRVRGMVLALKLWARSRDLNDRSKGTFGSFALSLMVIHFLQRCSPPVLISLQDLAIAKNETPKYVSGIDVRFTTNMEDIRQELKWLTKGAENTMSTLKLIQEFFYYFGWTYTKNIHLPIAIRSVDFQFMQDNTTFVTHAKTFDL</sequence>
<dbReference type="EMBL" id="JAHBMH010000007">
    <property type="protein sequence ID" value="KAK1939639.1"/>
    <property type="molecule type" value="Genomic_DNA"/>
</dbReference>
<protein>
    <recommendedName>
        <fullName evidence="2">Poly(A) RNA polymerase mitochondrial-like central palm domain-containing protein</fullName>
    </recommendedName>
</protein>
<dbReference type="InterPro" id="IPR043519">
    <property type="entry name" value="NT_sf"/>
</dbReference>
<evidence type="ECO:0000259" key="2">
    <source>
        <dbReference type="Pfam" id="PF22600"/>
    </source>
</evidence>
<gene>
    <name evidence="3" type="ORF">X943_001870</name>
</gene>
<dbReference type="PANTHER" id="PTHR12271:SF40">
    <property type="entry name" value="POLY(A) RNA POLYMERASE GLD2"/>
    <property type="match status" value="1"/>
</dbReference>
<reference evidence="3" key="2">
    <citation type="submission" date="2021-05" db="EMBL/GenBank/DDBJ databases">
        <authorList>
            <person name="Pain A."/>
        </authorList>
    </citation>
    <scope>NUCLEOTIDE SEQUENCE</scope>
    <source>
        <strain evidence="3">1802A</strain>
    </source>
</reference>
<feature type="non-terminal residue" evidence="3">
    <location>
        <position position="444"/>
    </location>
</feature>
<dbReference type="AlphaFoldDB" id="A0AAD9LLJ2"/>
<accession>A0AAD9LLJ2</accession>
<evidence type="ECO:0000313" key="4">
    <source>
        <dbReference type="Proteomes" id="UP001195914"/>
    </source>
</evidence>
<reference evidence="3" key="1">
    <citation type="journal article" date="2014" name="Nucleic Acids Res.">
        <title>The evolutionary dynamics of variant antigen genes in Babesia reveal a history of genomic innovation underlying host-parasite interaction.</title>
        <authorList>
            <person name="Jackson A.P."/>
            <person name="Otto T.D."/>
            <person name="Darby A."/>
            <person name="Ramaprasad A."/>
            <person name="Xia D."/>
            <person name="Echaide I.E."/>
            <person name="Farber M."/>
            <person name="Gahlot S."/>
            <person name="Gamble J."/>
            <person name="Gupta D."/>
            <person name="Gupta Y."/>
            <person name="Jackson L."/>
            <person name="Malandrin L."/>
            <person name="Malas T.B."/>
            <person name="Moussa E."/>
            <person name="Nair M."/>
            <person name="Reid A.J."/>
            <person name="Sanders M."/>
            <person name="Sharma J."/>
            <person name="Tracey A."/>
            <person name="Quail M.A."/>
            <person name="Weir W."/>
            <person name="Wastling J.M."/>
            <person name="Hall N."/>
            <person name="Willadsen P."/>
            <person name="Lingelbach K."/>
            <person name="Shiels B."/>
            <person name="Tait A."/>
            <person name="Berriman M."/>
            <person name="Allred D.R."/>
            <person name="Pain A."/>
        </authorList>
    </citation>
    <scope>NUCLEOTIDE SEQUENCE</scope>
    <source>
        <strain evidence="3">1802A</strain>
    </source>
</reference>
<feature type="domain" description="Poly(A) RNA polymerase mitochondrial-like central palm" evidence="2">
    <location>
        <begin position="161"/>
        <end position="297"/>
    </location>
</feature>
<dbReference type="CDD" id="cd05402">
    <property type="entry name" value="NT_PAP_TUTase"/>
    <property type="match status" value="1"/>
</dbReference>
<dbReference type="PANTHER" id="PTHR12271">
    <property type="entry name" value="POLY A POLYMERASE CID PAP -RELATED"/>
    <property type="match status" value="1"/>
</dbReference>
<organism evidence="3 4">
    <name type="scientific">Babesia divergens</name>
    <dbReference type="NCBI Taxonomy" id="32595"/>
    <lineage>
        <taxon>Eukaryota</taxon>
        <taxon>Sar</taxon>
        <taxon>Alveolata</taxon>
        <taxon>Apicomplexa</taxon>
        <taxon>Aconoidasida</taxon>
        <taxon>Piroplasmida</taxon>
        <taxon>Babesiidae</taxon>
        <taxon>Babesia</taxon>
    </lineage>
</organism>
<name>A0AAD9LLJ2_BABDI</name>
<dbReference type="Proteomes" id="UP001195914">
    <property type="component" value="Unassembled WGS sequence"/>
</dbReference>